<reference evidence="8" key="1">
    <citation type="submission" date="2020-06" db="EMBL/GenBank/DDBJ databases">
        <authorList>
            <consortium name="Plant Systems Biology data submission"/>
        </authorList>
    </citation>
    <scope>NUCLEOTIDE SEQUENCE</scope>
    <source>
        <strain evidence="8">D6</strain>
    </source>
</reference>
<sequence>MGQLLSCVVVSGTWCLCTATGSLLTACCGNDKKSTEPVGANSGRKRSVLLMVIAMIVSFVFQYWVASAVVESYEKDEIELSVSALAKEQATNFFQDSWLDGCTEYESSELRERCVGNSGVYRAASAATLFFLLAAIAVKCKPSFNREVWPAKYILFLFLCAATIFIPNEPVFSDIYLNIARVGGALFIVVQQIIFIDMAFNWNDSWVEKSNQAEAEETGAGNKWLVAILVAVAILFLGSLTVIGLMFHFFGGCAISNAFISVTLILCIVVTVAQMTGEEGSLLSSAVTTAYATYLCFSALSRNPDATCNPKLGEEDLTGIVLGVGITMISLGWTGWSYTAGKALDVEDDRSVDGASAPNTTTNTKDEERKVTGVVTGTSSYGSTKEEGATGDAADLENSAAVSSNRGFSNSWKLNMVLALISCWFAMALTSWGSVASGGNSANPEVGKVSMWIMIASQWLFMALYSWSLVAPRLFPDRDFS</sequence>
<evidence type="ECO:0000256" key="7">
    <source>
        <dbReference type="SAM" id="Phobius"/>
    </source>
</evidence>
<name>A0A9N8HLF8_9STRA</name>
<keyword evidence="4 7" id="KW-1133">Transmembrane helix</keyword>
<evidence type="ECO:0000313" key="9">
    <source>
        <dbReference type="Proteomes" id="UP001153069"/>
    </source>
</evidence>
<organism evidence="8 9">
    <name type="scientific">Seminavis robusta</name>
    <dbReference type="NCBI Taxonomy" id="568900"/>
    <lineage>
        <taxon>Eukaryota</taxon>
        <taxon>Sar</taxon>
        <taxon>Stramenopiles</taxon>
        <taxon>Ochrophyta</taxon>
        <taxon>Bacillariophyta</taxon>
        <taxon>Bacillariophyceae</taxon>
        <taxon>Bacillariophycidae</taxon>
        <taxon>Naviculales</taxon>
        <taxon>Naviculaceae</taxon>
        <taxon>Seminavis</taxon>
    </lineage>
</organism>
<evidence type="ECO:0000256" key="6">
    <source>
        <dbReference type="SAM" id="MobiDB-lite"/>
    </source>
</evidence>
<dbReference type="OrthoDB" id="5963193at2759"/>
<keyword evidence="3 7" id="KW-0812">Transmembrane</keyword>
<comment type="subcellular location">
    <subcellularLocation>
        <location evidence="1">Membrane</location>
        <topology evidence="1">Multi-pass membrane protein</topology>
    </subcellularLocation>
</comment>
<feature type="transmembrane region" description="Helical" evidence="7">
    <location>
        <begin position="119"/>
        <end position="138"/>
    </location>
</feature>
<dbReference type="Proteomes" id="UP001153069">
    <property type="component" value="Unassembled WGS sequence"/>
</dbReference>
<comment type="caution">
    <text evidence="8">The sequence shown here is derived from an EMBL/GenBank/DDBJ whole genome shotgun (WGS) entry which is preliminary data.</text>
</comment>
<gene>
    <name evidence="8" type="ORF">SEMRO_1026_G232940.1</name>
</gene>
<feature type="transmembrane region" description="Helical" evidence="7">
    <location>
        <begin position="150"/>
        <end position="167"/>
    </location>
</feature>
<feature type="region of interest" description="Disordered" evidence="6">
    <location>
        <begin position="350"/>
        <end position="392"/>
    </location>
</feature>
<feature type="transmembrane region" description="Helical" evidence="7">
    <location>
        <begin position="414"/>
        <end position="432"/>
    </location>
</feature>
<dbReference type="InterPro" id="IPR005016">
    <property type="entry name" value="TDE1/TMS"/>
</dbReference>
<evidence type="ECO:0000256" key="4">
    <source>
        <dbReference type="ARBA" id="ARBA00022989"/>
    </source>
</evidence>
<feature type="transmembrane region" description="Helical" evidence="7">
    <location>
        <begin position="280"/>
        <end position="300"/>
    </location>
</feature>
<dbReference type="Pfam" id="PF03348">
    <property type="entry name" value="Serinc"/>
    <property type="match status" value="1"/>
</dbReference>
<accession>A0A9N8HLF8</accession>
<feature type="transmembrane region" description="Helical" evidence="7">
    <location>
        <begin position="452"/>
        <end position="475"/>
    </location>
</feature>
<feature type="transmembrane region" description="Helical" evidence="7">
    <location>
        <begin position="179"/>
        <end position="203"/>
    </location>
</feature>
<keyword evidence="5 7" id="KW-0472">Membrane</keyword>
<keyword evidence="9" id="KW-1185">Reference proteome</keyword>
<evidence type="ECO:0000256" key="1">
    <source>
        <dbReference type="ARBA" id="ARBA00004141"/>
    </source>
</evidence>
<comment type="similarity">
    <text evidence="2">Belongs to the TDE1 family.</text>
</comment>
<feature type="transmembrane region" description="Helical" evidence="7">
    <location>
        <begin position="254"/>
        <end position="273"/>
    </location>
</feature>
<dbReference type="AlphaFoldDB" id="A0A9N8HLF8"/>
<dbReference type="PANTHER" id="PTHR10383">
    <property type="entry name" value="SERINE INCORPORATOR"/>
    <property type="match status" value="1"/>
</dbReference>
<dbReference type="EMBL" id="CAICTM010001024">
    <property type="protein sequence ID" value="CAB9519563.1"/>
    <property type="molecule type" value="Genomic_DNA"/>
</dbReference>
<feature type="transmembrane region" description="Helical" evidence="7">
    <location>
        <begin position="48"/>
        <end position="66"/>
    </location>
</feature>
<evidence type="ECO:0000256" key="5">
    <source>
        <dbReference type="ARBA" id="ARBA00023136"/>
    </source>
</evidence>
<evidence type="ECO:0000256" key="2">
    <source>
        <dbReference type="ARBA" id="ARBA00006665"/>
    </source>
</evidence>
<feature type="transmembrane region" description="Helical" evidence="7">
    <location>
        <begin position="320"/>
        <end position="340"/>
    </location>
</feature>
<proteinExistence type="inferred from homology"/>
<protein>
    <submittedName>
        <fullName evidence="8">Serine incorporator 1</fullName>
    </submittedName>
</protein>
<dbReference type="PANTHER" id="PTHR10383:SF9">
    <property type="entry name" value="SERINE INCORPORATOR, ISOFORM F"/>
    <property type="match status" value="1"/>
</dbReference>
<evidence type="ECO:0000256" key="3">
    <source>
        <dbReference type="ARBA" id="ARBA00022692"/>
    </source>
</evidence>
<evidence type="ECO:0000313" key="8">
    <source>
        <dbReference type="EMBL" id="CAB9519563.1"/>
    </source>
</evidence>
<dbReference type="GO" id="GO:0016020">
    <property type="term" value="C:membrane"/>
    <property type="evidence" value="ECO:0007669"/>
    <property type="project" value="UniProtKB-SubCell"/>
</dbReference>
<feature type="transmembrane region" description="Helical" evidence="7">
    <location>
        <begin position="224"/>
        <end position="248"/>
    </location>
</feature>